<proteinExistence type="predicted"/>
<protein>
    <submittedName>
        <fullName evidence="2">Uncharacterized protein</fullName>
    </submittedName>
</protein>
<comment type="caution">
    <text evidence="2">The sequence shown here is derived from an EMBL/GenBank/DDBJ whole genome shotgun (WGS) entry which is preliminary data.</text>
</comment>
<name>A0A8H3IUX2_9LECA</name>
<dbReference type="AlphaFoldDB" id="A0A8H3IUX2"/>
<feature type="signal peptide" evidence="1">
    <location>
        <begin position="1"/>
        <end position="23"/>
    </location>
</feature>
<gene>
    <name evidence="2" type="ORF">GOMPHAMPRED_005293</name>
</gene>
<dbReference type="EMBL" id="CAJPDQ010000031">
    <property type="protein sequence ID" value="CAF9929030.1"/>
    <property type="molecule type" value="Genomic_DNA"/>
</dbReference>
<keyword evidence="1" id="KW-0732">Signal</keyword>
<dbReference type="Proteomes" id="UP000664169">
    <property type="component" value="Unassembled WGS sequence"/>
</dbReference>
<evidence type="ECO:0000313" key="3">
    <source>
        <dbReference type="Proteomes" id="UP000664169"/>
    </source>
</evidence>
<evidence type="ECO:0000313" key="2">
    <source>
        <dbReference type="EMBL" id="CAF9929030.1"/>
    </source>
</evidence>
<reference evidence="2" key="1">
    <citation type="submission" date="2021-03" db="EMBL/GenBank/DDBJ databases">
        <authorList>
            <person name="Tagirdzhanova G."/>
        </authorList>
    </citation>
    <scope>NUCLEOTIDE SEQUENCE</scope>
</reference>
<accession>A0A8H3IUX2</accession>
<sequence>MQFFTTVTLLLTVAASAVYATRASTIKDGLRIVGGHQADTYQSERRKAHSAYQQNDMSRAGHHADNAFAAHSNTHNIANAVGGSRRISPSGGHYGKRDLELIGRDETHEYFARAIYDDEEGLYARGFEGDFYDDIYEY</sequence>
<dbReference type="OrthoDB" id="5709739at2759"/>
<keyword evidence="3" id="KW-1185">Reference proteome</keyword>
<organism evidence="2 3">
    <name type="scientific">Gomphillus americanus</name>
    <dbReference type="NCBI Taxonomy" id="1940652"/>
    <lineage>
        <taxon>Eukaryota</taxon>
        <taxon>Fungi</taxon>
        <taxon>Dikarya</taxon>
        <taxon>Ascomycota</taxon>
        <taxon>Pezizomycotina</taxon>
        <taxon>Lecanoromycetes</taxon>
        <taxon>OSLEUM clade</taxon>
        <taxon>Ostropomycetidae</taxon>
        <taxon>Ostropales</taxon>
        <taxon>Graphidaceae</taxon>
        <taxon>Gomphilloideae</taxon>
        <taxon>Gomphillus</taxon>
    </lineage>
</organism>
<evidence type="ECO:0000256" key="1">
    <source>
        <dbReference type="SAM" id="SignalP"/>
    </source>
</evidence>
<feature type="chain" id="PRO_5034491992" evidence="1">
    <location>
        <begin position="24"/>
        <end position="138"/>
    </location>
</feature>